<evidence type="ECO:0000256" key="2">
    <source>
        <dbReference type="SAM" id="Phobius"/>
    </source>
</evidence>
<dbReference type="PANTHER" id="PTHR38409:SF1">
    <property type="entry name" value="MITOCHONDRIAL ADAPTER PROTEIN MCP1"/>
    <property type="match status" value="1"/>
</dbReference>
<feature type="transmembrane region" description="Helical" evidence="2">
    <location>
        <begin position="112"/>
        <end position="133"/>
    </location>
</feature>
<dbReference type="Proteomes" id="UP000235672">
    <property type="component" value="Unassembled WGS sequence"/>
</dbReference>
<keyword evidence="5" id="KW-1185">Reference proteome</keyword>
<evidence type="ECO:0000256" key="1">
    <source>
        <dbReference type="SAM" id="MobiDB-lite"/>
    </source>
</evidence>
<feature type="transmembrane region" description="Helical" evidence="2">
    <location>
        <begin position="258"/>
        <end position="278"/>
    </location>
</feature>
<dbReference type="GO" id="GO:0005741">
    <property type="term" value="C:mitochondrial outer membrane"/>
    <property type="evidence" value="ECO:0007669"/>
    <property type="project" value="TreeGrafter"/>
</dbReference>
<feature type="compositionally biased region" description="Low complexity" evidence="1">
    <location>
        <begin position="43"/>
        <end position="54"/>
    </location>
</feature>
<evidence type="ECO:0000259" key="3">
    <source>
        <dbReference type="Pfam" id="PF07950"/>
    </source>
</evidence>
<gene>
    <name evidence="4" type="ORF">NA56DRAFT_584116</name>
</gene>
<sequence>MDRRESSASQETFVSLQKLDPSPIESPQYELNKELPELPADSPPSRSSTLGLSGSGHSSVYYLTRLQKYSSYVFTVYASIHLTNTSIIPLLTRSVPASEPYLLLTRPYYQSFPFEPLLITLPIATHILSGLALRIHRRNANLARYGASSLSVSSRLEKRLKVWPAVSWSSLSGFVLAPLVIGHAFTNRLLPWIYEGGSSGVGLGFVSHGFANHPVVSWTGYVALVGVAAGHFVWGVARWNGWMPVGNSKKAKRRWWTINGISAGLAALWMAGGLGIVARGGKADGWVGKGYDSLYAKIPLLKL</sequence>
<name>A0A2J6PJG8_9HELO</name>
<dbReference type="EMBL" id="KZ613524">
    <property type="protein sequence ID" value="PMD14173.1"/>
    <property type="molecule type" value="Genomic_DNA"/>
</dbReference>
<feature type="transmembrane region" description="Helical" evidence="2">
    <location>
        <begin position="218"/>
        <end position="237"/>
    </location>
</feature>
<keyword evidence="2" id="KW-1133">Transmembrane helix</keyword>
<protein>
    <recommendedName>
        <fullName evidence="3">Mitochondrial adapter protein MCP1 transmembrane domain-containing protein</fullName>
    </recommendedName>
</protein>
<feature type="domain" description="Mitochondrial adapter protein MCP1 transmembrane" evidence="3">
    <location>
        <begin position="178"/>
        <end position="281"/>
    </location>
</feature>
<keyword evidence="2" id="KW-0812">Transmembrane</keyword>
<dbReference type="InterPro" id="IPR034804">
    <property type="entry name" value="SQR/QFR_C/D"/>
</dbReference>
<feature type="region of interest" description="Disordered" evidence="1">
    <location>
        <begin position="1"/>
        <end position="54"/>
    </location>
</feature>
<dbReference type="InterPro" id="IPR012472">
    <property type="entry name" value="MCP1_TM"/>
</dbReference>
<dbReference type="OrthoDB" id="10259513at2759"/>
<dbReference type="InterPro" id="IPR039960">
    <property type="entry name" value="MCP1"/>
</dbReference>
<dbReference type="SUPFAM" id="SSF81343">
    <property type="entry name" value="Fumarate reductase respiratory complex transmembrane subunits"/>
    <property type="match status" value="1"/>
</dbReference>
<reference evidence="4 5" key="1">
    <citation type="submission" date="2016-05" db="EMBL/GenBank/DDBJ databases">
        <title>A degradative enzymes factory behind the ericoid mycorrhizal symbiosis.</title>
        <authorList>
            <consortium name="DOE Joint Genome Institute"/>
            <person name="Martino E."/>
            <person name="Morin E."/>
            <person name="Grelet G."/>
            <person name="Kuo A."/>
            <person name="Kohler A."/>
            <person name="Daghino S."/>
            <person name="Barry K."/>
            <person name="Choi C."/>
            <person name="Cichocki N."/>
            <person name="Clum A."/>
            <person name="Copeland A."/>
            <person name="Hainaut M."/>
            <person name="Haridas S."/>
            <person name="Labutti K."/>
            <person name="Lindquist E."/>
            <person name="Lipzen A."/>
            <person name="Khouja H.-R."/>
            <person name="Murat C."/>
            <person name="Ohm R."/>
            <person name="Olson A."/>
            <person name="Spatafora J."/>
            <person name="Veneault-Fourrey C."/>
            <person name="Henrissat B."/>
            <person name="Grigoriev I."/>
            <person name="Martin F."/>
            <person name="Perotto S."/>
        </authorList>
    </citation>
    <scope>NUCLEOTIDE SEQUENCE [LARGE SCALE GENOMIC DNA]</scope>
    <source>
        <strain evidence="4 5">UAMH 7357</strain>
    </source>
</reference>
<dbReference type="Pfam" id="PF07950">
    <property type="entry name" value="MCP1_TM"/>
    <property type="match status" value="1"/>
</dbReference>
<dbReference type="PANTHER" id="PTHR38409">
    <property type="entry name" value="MDM10-COMPLEMENTING PROTEIN 1"/>
    <property type="match status" value="1"/>
</dbReference>
<evidence type="ECO:0000313" key="4">
    <source>
        <dbReference type="EMBL" id="PMD14173.1"/>
    </source>
</evidence>
<dbReference type="STRING" id="1745343.A0A2J6PJG8"/>
<accession>A0A2J6PJG8</accession>
<proteinExistence type="predicted"/>
<dbReference type="GO" id="GO:0007005">
    <property type="term" value="P:mitochondrion organization"/>
    <property type="evidence" value="ECO:0007669"/>
    <property type="project" value="TreeGrafter"/>
</dbReference>
<feature type="transmembrane region" description="Helical" evidence="2">
    <location>
        <begin position="165"/>
        <end position="185"/>
    </location>
</feature>
<feature type="transmembrane region" description="Helical" evidence="2">
    <location>
        <begin position="72"/>
        <end position="92"/>
    </location>
</feature>
<dbReference type="GO" id="GO:0055088">
    <property type="term" value="P:lipid homeostasis"/>
    <property type="evidence" value="ECO:0007669"/>
    <property type="project" value="InterPro"/>
</dbReference>
<dbReference type="AlphaFoldDB" id="A0A2J6PJG8"/>
<keyword evidence="2" id="KW-0472">Membrane</keyword>
<evidence type="ECO:0000313" key="5">
    <source>
        <dbReference type="Proteomes" id="UP000235672"/>
    </source>
</evidence>
<organism evidence="4 5">
    <name type="scientific">Hyaloscypha hepaticicola</name>
    <dbReference type="NCBI Taxonomy" id="2082293"/>
    <lineage>
        <taxon>Eukaryota</taxon>
        <taxon>Fungi</taxon>
        <taxon>Dikarya</taxon>
        <taxon>Ascomycota</taxon>
        <taxon>Pezizomycotina</taxon>
        <taxon>Leotiomycetes</taxon>
        <taxon>Helotiales</taxon>
        <taxon>Hyaloscyphaceae</taxon>
        <taxon>Hyaloscypha</taxon>
    </lineage>
</organism>